<keyword evidence="6" id="KW-0227">DNA damage</keyword>
<dbReference type="PANTHER" id="PTHR22993">
    <property type="entry name" value="FORMAMIDOPYRIMIDINE-DNA GLYCOSYLASE"/>
    <property type="match status" value="1"/>
</dbReference>
<keyword evidence="14" id="KW-0326">Glycosidase</keyword>
<keyword evidence="9" id="KW-0862">Zinc</keyword>
<organism evidence="18">
    <name type="scientific">marine metagenome</name>
    <dbReference type="NCBI Taxonomy" id="408172"/>
    <lineage>
        <taxon>unclassified sequences</taxon>
        <taxon>metagenomes</taxon>
        <taxon>ecological metagenomes</taxon>
    </lineage>
</organism>
<feature type="domain" description="Formamidopyrimidine-DNA glycosylase catalytic" evidence="17">
    <location>
        <begin position="2"/>
        <end position="113"/>
    </location>
</feature>
<dbReference type="GO" id="GO:0003684">
    <property type="term" value="F:damaged DNA binding"/>
    <property type="evidence" value="ECO:0007669"/>
    <property type="project" value="InterPro"/>
</dbReference>
<dbReference type="GO" id="GO:0008270">
    <property type="term" value="F:zinc ion binding"/>
    <property type="evidence" value="ECO:0007669"/>
    <property type="project" value="UniProtKB-KW"/>
</dbReference>
<dbReference type="InterPro" id="IPR012319">
    <property type="entry name" value="FPG_cat"/>
</dbReference>
<evidence type="ECO:0000256" key="3">
    <source>
        <dbReference type="ARBA" id="ARBA00009409"/>
    </source>
</evidence>
<dbReference type="InterPro" id="IPR010979">
    <property type="entry name" value="Ribosomal_uS13-like_H2TH"/>
</dbReference>
<dbReference type="CDD" id="cd08966">
    <property type="entry name" value="EcFpg-like_N"/>
    <property type="match status" value="1"/>
</dbReference>
<dbReference type="Gene3D" id="1.10.8.50">
    <property type="match status" value="1"/>
</dbReference>
<dbReference type="SMART" id="SM00898">
    <property type="entry name" value="Fapy_DNA_glyco"/>
    <property type="match status" value="1"/>
</dbReference>
<evidence type="ECO:0000256" key="7">
    <source>
        <dbReference type="ARBA" id="ARBA00022771"/>
    </source>
</evidence>
<dbReference type="NCBIfam" id="NF002211">
    <property type="entry name" value="PRK01103.1"/>
    <property type="match status" value="1"/>
</dbReference>
<keyword evidence="8" id="KW-0378">Hydrolase</keyword>
<evidence type="ECO:0000256" key="15">
    <source>
        <dbReference type="ARBA" id="ARBA00044632"/>
    </source>
</evidence>
<dbReference type="AlphaFoldDB" id="A0A382BHV0"/>
<dbReference type="InterPro" id="IPR015886">
    <property type="entry name" value="H2TH_FPG"/>
</dbReference>
<dbReference type="GO" id="GO:0140078">
    <property type="term" value="F:class I DNA-(apurinic or apyrimidinic site) endonuclease activity"/>
    <property type="evidence" value="ECO:0007669"/>
    <property type="project" value="UniProtKB-EC"/>
</dbReference>
<dbReference type="SMART" id="SM01232">
    <property type="entry name" value="H2TH"/>
    <property type="match status" value="1"/>
</dbReference>
<dbReference type="FunFam" id="1.10.8.50:FF:000003">
    <property type="entry name" value="Formamidopyrimidine-DNA glycosylase"/>
    <property type="match status" value="1"/>
</dbReference>
<keyword evidence="7" id="KW-0863">Zinc-finger</keyword>
<evidence type="ECO:0000256" key="5">
    <source>
        <dbReference type="ARBA" id="ARBA00022723"/>
    </source>
</evidence>
<evidence type="ECO:0000256" key="4">
    <source>
        <dbReference type="ARBA" id="ARBA00011245"/>
    </source>
</evidence>
<comment type="cofactor">
    <cofactor evidence="2">
        <name>Zn(2+)</name>
        <dbReference type="ChEBI" id="CHEBI:29105"/>
    </cofactor>
</comment>
<keyword evidence="12" id="KW-0456">Lyase</keyword>
<comment type="subunit">
    <text evidence="4">Monomer.</text>
</comment>
<evidence type="ECO:0000313" key="18">
    <source>
        <dbReference type="EMBL" id="SVB12773.1"/>
    </source>
</evidence>
<evidence type="ECO:0000256" key="9">
    <source>
        <dbReference type="ARBA" id="ARBA00022833"/>
    </source>
</evidence>
<protein>
    <recommendedName>
        <fullName evidence="19">Formamidopyrimidine-DNA glycosylase catalytic domain-containing protein</fullName>
    </recommendedName>
</protein>
<dbReference type="SUPFAM" id="SSF46946">
    <property type="entry name" value="S13-like H2TH domain"/>
    <property type="match status" value="1"/>
</dbReference>
<evidence type="ECO:0000256" key="13">
    <source>
        <dbReference type="ARBA" id="ARBA00023268"/>
    </source>
</evidence>
<keyword evidence="10" id="KW-0238">DNA-binding</keyword>
<reference evidence="18" key="1">
    <citation type="submission" date="2018-05" db="EMBL/GenBank/DDBJ databases">
        <authorList>
            <person name="Lanie J.A."/>
            <person name="Ng W.-L."/>
            <person name="Kazmierczak K.M."/>
            <person name="Andrzejewski T.M."/>
            <person name="Davidsen T.M."/>
            <person name="Wayne K.J."/>
            <person name="Tettelin H."/>
            <person name="Glass J.I."/>
            <person name="Rusch D."/>
            <person name="Podicherti R."/>
            <person name="Tsui H.-C.T."/>
            <person name="Winkler M.E."/>
        </authorList>
    </citation>
    <scope>NUCLEOTIDE SEQUENCE</scope>
</reference>
<accession>A0A382BHV0</accession>
<evidence type="ECO:0000256" key="10">
    <source>
        <dbReference type="ARBA" id="ARBA00023125"/>
    </source>
</evidence>
<evidence type="ECO:0000256" key="2">
    <source>
        <dbReference type="ARBA" id="ARBA00001947"/>
    </source>
</evidence>
<dbReference type="Pfam" id="PF01149">
    <property type="entry name" value="Fapy_DNA_glyco"/>
    <property type="match status" value="1"/>
</dbReference>
<feature type="domain" description="FPG-type" evidence="16">
    <location>
        <begin position="234"/>
        <end position="268"/>
    </location>
</feature>
<comment type="catalytic activity">
    <reaction evidence="1">
        <text>Hydrolysis of DNA containing ring-opened 7-methylguanine residues, releasing 2,6-diamino-4-hydroxy-5-(N-methyl)formamidopyrimidine.</text>
        <dbReference type="EC" id="3.2.2.23"/>
    </reaction>
</comment>
<evidence type="ECO:0000259" key="16">
    <source>
        <dbReference type="PROSITE" id="PS51066"/>
    </source>
</evidence>
<evidence type="ECO:0000256" key="12">
    <source>
        <dbReference type="ARBA" id="ARBA00023239"/>
    </source>
</evidence>
<dbReference type="InterPro" id="IPR035937">
    <property type="entry name" value="FPG_N"/>
</dbReference>
<evidence type="ECO:0000256" key="6">
    <source>
        <dbReference type="ARBA" id="ARBA00022763"/>
    </source>
</evidence>
<dbReference type="NCBIfam" id="TIGR00577">
    <property type="entry name" value="fpg"/>
    <property type="match status" value="1"/>
</dbReference>
<dbReference type="Gene3D" id="3.20.190.10">
    <property type="entry name" value="MutM-like, N-terminal"/>
    <property type="match status" value="1"/>
</dbReference>
<sequence length="269" mass="31130">MPELPEVETVVRFLQPHILGKTISRVEFPWPKTCAGLSIAQFRKNVVGCKIRTVERRGKYIVFTIGSAWFTVHLRMTGHLFPAQVGFDRNHVTFFSQLDGGHYLVFRDQRKFGRVTWVNSLKHLDEKLGPEPFSDVFTQHWLLHQFKSRKRQIKALLLDQAFIAGLGNIYVDEVLWFARIHPLRVCNRLSAKKVKLLHGAIRLILREAISARGTTIRDFRVDGEQPGGYKNHLKIFNRSGYPCYRCEKSIIKTRAAGRGTYICPRCQRK</sequence>
<evidence type="ECO:0008006" key="19">
    <source>
        <dbReference type="Google" id="ProtNLM"/>
    </source>
</evidence>
<dbReference type="PANTHER" id="PTHR22993:SF9">
    <property type="entry name" value="FORMAMIDOPYRIMIDINE-DNA GLYCOSYLASE"/>
    <property type="match status" value="1"/>
</dbReference>
<evidence type="ECO:0000256" key="14">
    <source>
        <dbReference type="ARBA" id="ARBA00023295"/>
    </source>
</evidence>
<proteinExistence type="inferred from homology"/>
<evidence type="ECO:0000256" key="11">
    <source>
        <dbReference type="ARBA" id="ARBA00023204"/>
    </source>
</evidence>
<dbReference type="Pfam" id="PF06831">
    <property type="entry name" value="H2TH"/>
    <property type="match status" value="1"/>
</dbReference>
<evidence type="ECO:0000256" key="1">
    <source>
        <dbReference type="ARBA" id="ARBA00001668"/>
    </source>
</evidence>
<keyword evidence="13" id="KW-0511">Multifunctional enzyme</keyword>
<dbReference type="GO" id="GO:0034039">
    <property type="term" value="F:8-oxo-7,8-dihydroguanine DNA N-glycosylase activity"/>
    <property type="evidence" value="ECO:0007669"/>
    <property type="project" value="TreeGrafter"/>
</dbReference>
<dbReference type="InterPro" id="IPR020629">
    <property type="entry name" value="FPG_Glyclase"/>
</dbReference>
<dbReference type="PROSITE" id="PS51068">
    <property type="entry name" value="FPG_CAT"/>
    <property type="match status" value="1"/>
</dbReference>
<dbReference type="EMBL" id="UINC01029668">
    <property type="protein sequence ID" value="SVB12773.1"/>
    <property type="molecule type" value="Genomic_DNA"/>
</dbReference>
<dbReference type="PROSITE" id="PS51066">
    <property type="entry name" value="ZF_FPG_2"/>
    <property type="match status" value="1"/>
</dbReference>
<gene>
    <name evidence="18" type="ORF">METZ01_LOCUS165627</name>
</gene>
<name>A0A382BHV0_9ZZZZ</name>
<dbReference type="SUPFAM" id="SSF57716">
    <property type="entry name" value="Glucocorticoid receptor-like (DNA-binding domain)"/>
    <property type="match status" value="1"/>
</dbReference>
<dbReference type="GO" id="GO:0006284">
    <property type="term" value="P:base-excision repair"/>
    <property type="evidence" value="ECO:0007669"/>
    <property type="project" value="InterPro"/>
</dbReference>
<keyword evidence="5" id="KW-0479">Metal-binding</keyword>
<comment type="similarity">
    <text evidence="3">Belongs to the FPG family.</text>
</comment>
<evidence type="ECO:0000259" key="17">
    <source>
        <dbReference type="PROSITE" id="PS51068"/>
    </source>
</evidence>
<dbReference type="InterPro" id="IPR010663">
    <property type="entry name" value="Znf_FPG/IleRS"/>
</dbReference>
<comment type="catalytic activity">
    <reaction evidence="15">
        <text>2'-deoxyribonucleotide-(2'-deoxyribose 5'-phosphate)-2'-deoxyribonucleotide-DNA = a 3'-end 2'-deoxyribonucleotide-(2,3-dehydro-2,3-deoxyribose 5'-phosphate)-DNA + a 5'-end 5'-phospho-2'-deoxyribonucleoside-DNA + H(+)</text>
        <dbReference type="Rhea" id="RHEA:66592"/>
        <dbReference type="Rhea" id="RHEA-COMP:13180"/>
        <dbReference type="Rhea" id="RHEA-COMP:16897"/>
        <dbReference type="Rhea" id="RHEA-COMP:17067"/>
        <dbReference type="ChEBI" id="CHEBI:15378"/>
        <dbReference type="ChEBI" id="CHEBI:136412"/>
        <dbReference type="ChEBI" id="CHEBI:157695"/>
        <dbReference type="ChEBI" id="CHEBI:167181"/>
        <dbReference type="EC" id="4.2.99.18"/>
    </reaction>
</comment>
<dbReference type="InterPro" id="IPR000214">
    <property type="entry name" value="Znf_DNA_glyclase/AP_lyase"/>
</dbReference>
<dbReference type="SUPFAM" id="SSF81624">
    <property type="entry name" value="N-terminal domain of MutM-like DNA repair proteins"/>
    <property type="match status" value="1"/>
</dbReference>
<keyword evidence="11" id="KW-0234">DNA repair</keyword>
<dbReference type="Pfam" id="PF06827">
    <property type="entry name" value="zf-FPG_IleRS"/>
    <property type="match status" value="1"/>
</dbReference>
<evidence type="ECO:0000256" key="8">
    <source>
        <dbReference type="ARBA" id="ARBA00022801"/>
    </source>
</evidence>